<sequence length="287" mass="32617">MHHKIFFIFLVSFAIMTKAQTKGNYPEEDKIVVEGGSFLMGSPKSAGEANERPQHKVTVKSFRISKYEITNAQYAEFLNAKGNRKNGDVPYIELKEGWCQIRKVNEKYVAQKGYEQHPVVLVSWHGAKAYAEWVGGTLPSEEQWEYAARGGNKTKNHTYAGSNSLDDVAWHRQNTDELQSVGKKQPNELGIYDMNGNVSEWCEDIFTSYDYKLGNTSVPKEEPSLIGKLLFAVMSKTPTNNDYPENRVTRGGHYNQQPSNIRIAKRHNCTKLGQIFTGFRVVFPPER</sequence>
<comment type="caution">
    <text evidence="2">The sequence shown here is derived from an EMBL/GenBank/DDBJ whole genome shotgun (WGS) entry which is preliminary data.</text>
</comment>
<dbReference type="Proteomes" id="UP001622370">
    <property type="component" value="Unassembled WGS sequence"/>
</dbReference>
<dbReference type="Pfam" id="PF03781">
    <property type="entry name" value="FGE-sulfatase"/>
    <property type="match status" value="1"/>
</dbReference>
<dbReference type="PANTHER" id="PTHR23150">
    <property type="entry name" value="SULFATASE MODIFYING FACTOR 1, 2"/>
    <property type="match status" value="1"/>
</dbReference>
<dbReference type="InterPro" id="IPR005532">
    <property type="entry name" value="SUMF_dom"/>
</dbReference>
<evidence type="ECO:0000313" key="2">
    <source>
        <dbReference type="EMBL" id="MFK8293481.1"/>
    </source>
</evidence>
<reference evidence="2 3" key="1">
    <citation type="journal article" date="2016" name="Sci. Rep.">
        <title>Whole genome sequencing identifies a novel species of the genus Capnocytophaga isolated from dog and cat bite wounds in humans.</title>
        <authorList>
            <person name="Zangenah S."/>
            <person name="Abbasi N."/>
            <person name="Andersson A.F."/>
            <person name="Bergman P."/>
        </authorList>
    </citation>
    <scope>NUCLEOTIDE SEQUENCE [LARGE SCALE GENOMIC DNA]</scope>
    <source>
        <strain evidence="2 3">W5</strain>
    </source>
</reference>
<dbReference type="EMBL" id="JBJGWJ010000003">
    <property type="protein sequence ID" value="MFK8293481.1"/>
    <property type="molecule type" value="Genomic_DNA"/>
</dbReference>
<dbReference type="SUPFAM" id="SSF56436">
    <property type="entry name" value="C-type lectin-like"/>
    <property type="match status" value="1"/>
</dbReference>
<dbReference type="InterPro" id="IPR051043">
    <property type="entry name" value="Sulfatase_Mod_Factor_Kinase"/>
</dbReference>
<accession>A0ABW8QAS9</accession>
<organism evidence="2 3">
    <name type="scientific">Capnocytophaga stomatis</name>
    <dbReference type="NCBI Taxonomy" id="1848904"/>
    <lineage>
        <taxon>Bacteria</taxon>
        <taxon>Pseudomonadati</taxon>
        <taxon>Bacteroidota</taxon>
        <taxon>Flavobacteriia</taxon>
        <taxon>Flavobacteriales</taxon>
        <taxon>Flavobacteriaceae</taxon>
        <taxon>Capnocytophaga</taxon>
    </lineage>
</organism>
<dbReference type="InterPro" id="IPR016187">
    <property type="entry name" value="CTDL_fold"/>
</dbReference>
<feature type="domain" description="Sulfatase-modifying factor enzyme-like" evidence="1">
    <location>
        <begin position="28"/>
        <end position="282"/>
    </location>
</feature>
<keyword evidence="3" id="KW-1185">Reference proteome</keyword>
<evidence type="ECO:0000259" key="1">
    <source>
        <dbReference type="Pfam" id="PF03781"/>
    </source>
</evidence>
<proteinExistence type="predicted"/>
<dbReference type="RefSeq" id="WP_405254207.1">
    <property type="nucleotide sequence ID" value="NZ_JBJGWE010000003.1"/>
</dbReference>
<name>A0ABW8QAS9_9FLAO</name>
<protein>
    <submittedName>
        <fullName evidence="2">Formylglycine-generating enzyme family protein</fullName>
    </submittedName>
</protein>
<dbReference type="Gene3D" id="3.90.1580.10">
    <property type="entry name" value="paralog of FGE (formylglycine-generating enzyme)"/>
    <property type="match status" value="1"/>
</dbReference>
<gene>
    <name evidence="2" type="ORF">ACI76L_06770</name>
</gene>
<evidence type="ECO:0000313" key="3">
    <source>
        <dbReference type="Proteomes" id="UP001622370"/>
    </source>
</evidence>
<dbReference type="PANTHER" id="PTHR23150:SF19">
    <property type="entry name" value="FORMYLGLYCINE-GENERATING ENZYME"/>
    <property type="match status" value="1"/>
</dbReference>
<dbReference type="InterPro" id="IPR042095">
    <property type="entry name" value="SUMF_sf"/>
</dbReference>